<dbReference type="InterPro" id="IPR032307">
    <property type="entry name" value="PepSY_TM-like_2"/>
</dbReference>
<evidence type="ECO:0000256" key="1">
    <source>
        <dbReference type="SAM" id="MobiDB-lite"/>
    </source>
</evidence>
<evidence type="ECO:0000256" key="2">
    <source>
        <dbReference type="SAM" id="Phobius"/>
    </source>
</evidence>
<keyword evidence="2" id="KW-1133">Transmembrane helix</keyword>
<keyword evidence="2" id="KW-0812">Transmembrane</keyword>
<keyword evidence="2" id="KW-0472">Membrane</keyword>
<feature type="region of interest" description="Disordered" evidence="1">
    <location>
        <begin position="1"/>
        <end position="29"/>
    </location>
</feature>
<organism evidence="3 4">
    <name type="scientific">Sorangium cellulosum</name>
    <name type="common">Polyangium cellulosum</name>
    <dbReference type="NCBI Taxonomy" id="56"/>
    <lineage>
        <taxon>Bacteria</taxon>
        <taxon>Pseudomonadati</taxon>
        <taxon>Myxococcota</taxon>
        <taxon>Polyangia</taxon>
        <taxon>Polyangiales</taxon>
        <taxon>Polyangiaceae</taxon>
        <taxon>Sorangium</taxon>
    </lineage>
</organism>
<reference evidence="3 4" key="1">
    <citation type="submission" date="2014-02" db="EMBL/GenBank/DDBJ databases">
        <title>The small core and large imbalanced accessory genome model reveals a collaborative survival strategy of Sorangium cellulosum strains in nature.</title>
        <authorList>
            <person name="Han K."/>
            <person name="Peng R."/>
            <person name="Blom J."/>
            <person name="Li Y.-Z."/>
        </authorList>
    </citation>
    <scope>NUCLEOTIDE SEQUENCE [LARGE SCALE GENOMIC DNA]</scope>
    <source>
        <strain evidence="3 4">So0157-18</strain>
    </source>
</reference>
<dbReference type="AlphaFoldDB" id="A0A150PRR3"/>
<evidence type="ECO:0000313" key="3">
    <source>
        <dbReference type="EMBL" id="KYF58342.1"/>
    </source>
</evidence>
<feature type="transmembrane region" description="Helical" evidence="2">
    <location>
        <begin position="267"/>
        <end position="292"/>
    </location>
</feature>
<accession>A0A150PRR3</accession>
<gene>
    <name evidence="3" type="ORF">BE04_46720</name>
</gene>
<dbReference type="PANTHER" id="PTHR40115">
    <property type="entry name" value="INNER MEMBRANE PROTEIN WITH PEPSY TM HELIX"/>
    <property type="match status" value="1"/>
</dbReference>
<dbReference type="EMBL" id="JELX01001622">
    <property type="protein sequence ID" value="KYF58342.1"/>
    <property type="molecule type" value="Genomic_DNA"/>
</dbReference>
<evidence type="ECO:0008006" key="5">
    <source>
        <dbReference type="Google" id="ProtNLM"/>
    </source>
</evidence>
<comment type="caution">
    <text evidence="3">The sequence shown here is derived from an EMBL/GenBank/DDBJ whole genome shotgun (WGS) entry which is preliminary data.</text>
</comment>
<feature type="transmembrane region" description="Helical" evidence="2">
    <location>
        <begin position="44"/>
        <end position="63"/>
    </location>
</feature>
<proteinExistence type="predicted"/>
<name>A0A150PRR3_SORCE</name>
<dbReference type="Proteomes" id="UP000075604">
    <property type="component" value="Unassembled WGS sequence"/>
</dbReference>
<sequence length="333" mass="35809">MMLAPDREGATSDGPAREPSAPQGRRPRRRYGAAMKVVRRAHMYLGLLVFPWILLFGISGVLFNHPQIGRDFERRSISAEQVSALTGFRPWDPDAVARKVVEQLNAGSPSRYTLDASTPGAFSGWPELIGSTSEGGRTMVLIRLDDGAATLSTFPPEPAKAPDPPFAGATVELPEHRMAAVEAQVKDLLPKLGIDGAGPLRAHPKVSPELRFRMRDADGRLWNVTYDLGAGRLDGRLDGGAGQPLFVELLGMLHKTHHFPVHGGMTWIWALFADITGITLVLWALTGLAMWWQMKPSRVVGAVAVAVAIAVAAVVMSGTASDIVFGKVEKGGA</sequence>
<feature type="compositionally biased region" description="Basic and acidic residues" evidence="1">
    <location>
        <begin position="1"/>
        <end position="10"/>
    </location>
</feature>
<protein>
    <recommendedName>
        <fullName evidence="5">Peptidase</fullName>
    </recommendedName>
</protein>
<dbReference type="PANTHER" id="PTHR40115:SF1">
    <property type="entry name" value="INNER MEMBRANE PROTEIN WITH PEPSY TM HELIX"/>
    <property type="match status" value="1"/>
</dbReference>
<feature type="transmembrane region" description="Helical" evidence="2">
    <location>
        <begin position="299"/>
        <end position="320"/>
    </location>
</feature>
<evidence type="ECO:0000313" key="4">
    <source>
        <dbReference type="Proteomes" id="UP000075604"/>
    </source>
</evidence>